<dbReference type="EMBL" id="KN880483">
    <property type="protein sequence ID" value="KIY69476.1"/>
    <property type="molecule type" value="Genomic_DNA"/>
</dbReference>
<gene>
    <name evidence="1" type="ORF">CYLTODRAFT_226538</name>
</gene>
<sequence>MHSPPSGTKAICPMHFKWHVPGLDAPGGHRQLKRVSNVWTKLASHRLCILYLGCAVDLAADVTI</sequence>
<evidence type="ECO:0000313" key="2">
    <source>
        <dbReference type="Proteomes" id="UP000054007"/>
    </source>
</evidence>
<dbReference type="AlphaFoldDB" id="A0A0D7BIJ4"/>
<protein>
    <submittedName>
        <fullName evidence="1">Uncharacterized protein</fullName>
    </submittedName>
</protein>
<organism evidence="1 2">
    <name type="scientific">Cylindrobasidium torrendii FP15055 ss-10</name>
    <dbReference type="NCBI Taxonomy" id="1314674"/>
    <lineage>
        <taxon>Eukaryota</taxon>
        <taxon>Fungi</taxon>
        <taxon>Dikarya</taxon>
        <taxon>Basidiomycota</taxon>
        <taxon>Agaricomycotina</taxon>
        <taxon>Agaricomycetes</taxon>
        <taxon>Agaricomycetidae</taxon>
        <taxon>Agaricales</taxon>
        <taxon>Marasmiineae</taxon>
        <taxon>Physalacriaceae</taxon>
        <taxon>Cylindrobasidium</taxon>
    </lineage>
</organism>
<keyword evidence="2" id="KW-1185">Reference proteome</keyword>
<accession>A0A0D7BIJ4</accession>
<dbReference type="Proteomes" id="UP000054007">
    <property type="component" value="Unassembled WGS sequence"/>
</dbReference>
<name>A0A0D7BIJ4_9AGAR</name>
<proteinExistence type="predicted"/>
<reference evidence="1 2" key="1">
    <citation type="journal article" date="2015" name="Fungal Genet. Biol.">
        <title>Evolution of novel wood decay mechanisms in Agaricales revealed by the genome sequences of Fistulina hepatica and Cylindrobasidium torrendii.</title>
        <authorList>
            <person name="Floudas D."/>
            <person name="Held B.W."/>
            <person name="Riley R."/>
            <person name="Nagy L.G."/>
            <person name="Koehler G."/>
            <person name="Ransdell A.S."/>
            <person name="Younus H."/>
            <person name="Chow J."/>
            <person name="Chiniquy J."/>
            <person name="Lipzen A."/>
            <person name="Tritt A."/>
            <person name="Sun H."/>
            <person name="Haridas S."/>
            <person name="LaButti K."/>
            <person name="Ohm R.A."/>
            <person name="Kues U."/>
            <person name="Blanchette R.A."/>
            <person name="Grigoriev I.V."/>
            <person name="Minto R.E."/>
            <person name="Hibbett D.S."/>
        </authorList>
    </citation>
    <scope>NUCLEOTIDE SEQUENCE [LARGE SCALE GENOMIC DNA]</scope>
    <source>
        <strain evidence="1 2">FP15055 ss-10</strain>
    </source>
</reference>
<evidence type="ECO:0000313" key="1">
    <source>
        <dbReference type="EMBL" id="KIY69476.1"/>
    </source>
</evidence>